<gene>
    <name evidence="4" type="ORF">B5V51_14565</name>
</gene>
<protein>
    <recommendedName>
        <fullName evidence="3">Ketoreductase domain-containing protein</fullName>
    </recommendedName>
</protein>
<dbReference type="InterPro" id="IPR036291">
    <property type="entry name" value="NAD(P)-bd_dom_sf"/>
</dbReference>
<dbReference type="AlphaFoldDB" id="A0A2A4K610"/>
<evidence type="ECO:0000256" key="2">
    <source>
        <dbReference type="SAM" id="Phobius"/>
    </source>
</evidence>
<evidence type="ECO:0000259" key="3">
    <source>
        <dbReference type="SMART" id="SM00822"/>
    </source>
</evidence>
<dbReference type="GO" id="GO:0006629">
    <property type="term" value="P:lipid metabolic process"/>
    <property type="evidence" value="ECO:0007669"/>
    <property type="project" value="UniProtKB-ARBA"/>
</dbReference>
<dbReference type="InterPro" id="IPR020904">
    <property type="entry name" value="Sc_DH/Rdtase_CS"/>
</dbReference>
<dbReference type="PRINTS" id="PR00080">
    <property type="entry name" value="SDRFAMILY"/>
</dbReference>
<name>A0A2A4K610_HELVI</name>
<dbReference type="SUPFAM" id="SSF51735">
    <property type="entry name" value="NAD(P)-binding Rossmann-fold domains"/>
    <property type="match status" value="1"/>
</dbReference>
<organism evidence="4">
    <name type="scientific">Heliothis virescens</name>
    <name type="common">Tobacco budworm moth</name>
    <dbReference type="NCBI Taxonomy" id="7102"/>
    <lineage>
        <taxon>Eukaryota</taxon>
        <taxon>Metazoa</taxon>
        <taxon>Ecdysozoa</taxon>
        <taxon>Arthropoda</taxon>
        <taxon>Hexapoda</taxon>
        <taxon>Insecta</taxon>
        <taxon>Pterygota</taxon>
        <taxon>Neoptera</taxon>
        <taxon>Endopterygota</taxon>
        <taxon>Lepidoptera</taxon>
        <taxon>Glossata</taxon>
        <taxon>Ditrysia</taxon>
        <taxon>Noctuoidea</taxon>
        <taxon>Noctuidae</taxon>
        <taxon>Heliothinae</taxon>
        <taxon>Heliothis</taxon>
    </lineage>
</organism>
<keyword evidence="1" id="KW-0560">Oxidoreductase</keyword>
<reference evidence="4" key="1">
    <citation type="submission" date="2017-09" db="EMBL/GenBank/DDBJ databases">
        <title>Contemporary evolution of a Lepidopteran species, Heliothis virescens, in response to modern agricultural practices.</title>
        <authorList>
            <person name="Fritz M.L."/>
            <person name="Deyonke A.M."/>
            <person name="Papanicolaou A."/>
            <person name="Micinski S."/>
            <person name="Westbrook J."/>
            <person name="Gould F."/>
        </authorList>
    </citation>
    <scope>NUCLEOTIDE SEQUENCE [LARGE SCALE GENOMIC DNA]</scope>
    <source>
        <strain evidence="4">HvINT-</strain>
        <tissue evidence="4">Whole body</tissue>
    </source>
</reference>
<dbReference type="InterPro" id="IPR002347">
    <property type="entry name" value="SDR_fam"/>
</dbReference>
<keyword evidence="2" id="KW-0812">Transmembrane</keyword>
<dbReference type="SMART" id="SM00822">
    <property type="entry name" value="PKS_KR"/>
    <property type="match status" value="1"/>
</dbReference>
<dbReference type="Gene3D" id="3.40.50.720">
    <property type="entry name" value="NAD(P)-binding Rossmann-like Domain"/>
    <property type="match status" value="1"/>
</dbReference>
<dbReference type="Pfam" id="PF13561">
    <property type="entry name" value="adh_short_C2"/>
    <property type="match status" value="1"/>
</dbReference>
<feature type="domain" description="Ketoreductase" evidence="3">
    <location>
        <begin position="6"/>
        <end position="189"/>
    </location>
</feature>
<dbReference type="FunFam" id="3.40.50.720:FF:000084">
    <property type="entry name" value="Short-chain dehydrogenase reductase"/>
    <property type="match status" value="1"/>
</dbReference>
<proteinExistence type="predicted"/>
<feature type="transmembrane region" description="Helical" evidence="2">
    <location>
        <begin position="6"/>
        <end position="26"/>
    </location>
</feature>
<dbReference type="InterPro" id="IPR057326">
    <property type="entry name" value="KR_dom"/>
</dbReference>
<dbReference type="EMBL" id="NWSH01000090">
    <property type="protein sequence ID" value="PCG79695.1"/>
    <property type="molecule type" value="Genomic_DNA"/>
</dbReference>
<comment type="caution">
    <text evidence="4">The sequence shown here is derived from an EMBL/GenBank/DDBJ whole genome shotgun (WGS) entry which is preliminary data.</text>
</comment>
<keyword evidence="2" id="KW-0472">Membrane</keyword>
<dbReference type="PANTHER" id="PTHR43975">
    <property type="entry name" value="ZGC:101858"/>
    <property type="match status" value="1"/>
</dbReference>
<evidence type="ECO:0000313" key="4">
    <source>
        <dbReference type="EMBL" id="PCG79695.1"/>
    </source>
</evidence>
<keyword evidence="2" id="KW-1133">Transmembrane helix</keyword>
<dbReference type="PANTHER" id="PTHR43975:SF2">
    <property type="entry name" value="EG:BACR7A4.14 PROTEIN-RELATED"/>
    <property type="match status" value="1"/>
</dbReference>
<dbReference type="PRINTS" id="PR00081">
    <property type="entry name" value="GDHRDH"/>
</dbReference>
<dbReference type="GO" id="GO:0016491">
    <property type="term" value="F:oxidoreductase activity"/>
    <property type="evidence" value="ECO:0007669"/>
    <property type="project" value="UniProtKB-KW"/>
</dbReference>
<accession>A0A2A4K610</accession>
<sequence>MDFDNKVIVITGASSGIGAAAALLYAKQSAKLVLVGRNEESLNKVAKQCEDTKGIKPLIIKAELSNDEHVKNIVASTIDTFGRIDVLVNNAGVGVKGSILEGVELLDRAMATNVRAVYHLTSLAAPHLIKTKGNIVNVSSVAALRPIKDVDYLPYCISKAALDHFTKCVAVELGRHGVRVNSVNPGGTNTPFAETAGFTKEQVAELYKSRSLLYPLGKMAESDEVADLILYLSSDRARSITGSIYVIDNGEILV</sequence>
<dbReference type="STRING" id="7102.A0A2A4K610"/>
<evidence type="ECO:0000256" key="1">
    <source>
        <dbReference type="ARBA" id="ARBA00023002"/>
    </source>
</evidence>
<dbReference type="PROSITE" id="PS00061">
    <property type="entry name" value="ADH_SHORT"/>
    <property type="match status" value="1"/>
</dbReference>